<keyword evidence="1" id="KW-0732">Signal</keyword>
<evidence type="ECO:0000313" key="3">
    <source>
        <dbReference type="Proteomes" id="UP000798808"/>
    </source>
</evidence>
<protein>
    <recommendedName>
        <fullName evidence="4">Adhesin domain-containing protein</fullName>
    </recommendedName>
</protein>
<evidence type="ECO:0000256" key="1">
    <source>
        <dbReference type="SAM" id="SignalP"/>
    </source>
</evidence>
<evidence type="ECO:0008006" key="4">
    <source>
        <dbReference type="Google" id="ProtNLM"/>
    </source>
</evidence>
<accession>A0ABW9RVP7</accession>
<proteinExistence type="predicted"/>
<comment type="caution">
    <text evidence="2">The sequence shown here is derived from an EMBL/GenBank/DDBJ whole genome shotgun (WGS) entry which is preliminary data.</text>
</comment>
<dbReference type="EMBL" id="SMLW01000659">
    <property type="protein sequence ID" value="MTI28283.1"/>
    <property type="molecule type" value="Genomic_DNA"/>
</dbReference>
<name>A0ABW9RVP7_9BACT</name>
<organism evidence="2 3">
    <name type="scientific">Fulvivirga kasyanovii</name>
    <dbReference type="NCBI Taxonomy" id="396812"/>
    <lineage>
        <taxon>Bacteria</taxon>
        <taxon>Pseudomonadati</taxon>
        <taxon>Bacteroidota</taxon>
        <taxon>Cytophagia</taxon>
        <taxon>Cytophagales</taxon>
        <taxon>Fulvivirgaceae</taxon>
        <taxon>Fulvivirga</taxon>
    </lineage>
</organism>
<sequence>MIRENKIVKLIFSVVLCACFLQAPAKPGDNDDTKLTKTIERDFSMPKNGYLELINKYGQVVINTWSKDSVKVKVKITAYGKDYSDAEKMLERVDIDFRSTSPYLTIETMLDRKSGFFKELWNNISDYSKTLLSKNKIEIDYEIFMPETMALDIENKFGDIYMHEVSGKCNINLMHGNLRANKFNASSNIEVGYGDVRIKQLTEGLLVLKGVEAEIAKLGNVEVKSSSSEVNIKEAGKVTLDSRGDQRFNIDKVSILEGKVTFSRIELQEMEKTLDLDMNYGELRVKSIPFSFNKINLSGKYTDITLDFMPNSYLEVDISAKEESLFLPRENVKLDKAYTDEKQKYVRVKGRIGNKTNYPGNVYINSPGGDVTINLSGLQHSVNK</sequence>
<dbReference type="Proteomes" id="UP000798808">
    <property type="component" value="Unassembled WGS sequence"/>
</dbReference>
<reference evidence="2 3" key="1">
    <citation type="submission" date="2019-02" db="EMBL/GenBank/DDBJ databases">
        <authorList>
            <person name="Goldberg S.R."/>
            <person name="Haltli B.A."/>
            <person name="Correa H."/>
            <person name="Russell K.G."/>
        </authorList>
    </citation>
    <scope>NUCLEOTIDE SEQUENCE [LARGE SCALE GENOMIC DNA]</scope>
    <source>
        <strain evidence="2 3">JCM 16186</strain>
    </source>
</reference>
<keyword evidence="3" id="KW-1185">Reference proteome</keyword>
<gene>
    <name evidence="2" type="ORF">E1163_25225</name>
</gene>
<evidence type="ECO:0000313" key="2">
    <source>
        <dbReference type="EMBL" id="MTI28283.1"/>
    </source>
</evidence>
<feature type="chain" id="PRO_5047189419" description="Adhesin domain-containing protein" evidence="1">
    <location>
        <begin position="26"/>
        <end position="384"/>
    </location>
</feature>
<dbReference type="RefSeq" id="WP_155175661.1">
    <property type="nucleotide sequence ID" value="NZ_BAAAFL010000012.1"/>
</dbReference>
<feature type="signal peptide" evidence="1">
    <location>
        <begin position="1"/>
        <end position="25"/>
    </location>
</feature>